<evidence type="ECO:0000313" key="1">
    <source>
        <dbReference type="EMBL" id="KAK9741431.1"/>
    </source>
</evidence>
<accession>A0AAW1M6K8</accession>
<name>A0AAW1M6K8_SAPOF</name>
<dbReference type="AlphaFoldDB" id="A0AAW1M6K8"/>
<evidence type="ECO:0000313" key="2">
    <source>
        <dbReference type="Proteomes" id="UP001443914"/>
    </source>
</evidence>
<gene>
    <name evidence="1" type="ORF">RND81_03G105300</name>
</gene>
<comment type="caution">
    <text evidence="1">The sequence shown here is derived from an EMBL/GenBank/DDBJ whole genome shotgun (WGS) entry which is preliminary data.</text>
</comment>
<sequence length="289" mass="33122">MRKSMRTLVFENDNIQPSVVDSVSANLKQQVEDDFTTDNTLISETNTLQVEEHGFLEKNMKCISDMCRHNELEVGVFGLSYTFCFCTDISQVLENPCVWVGNAQSQNVSKVADKTLRPVNTSPFVLPKHTTQTEAEFVAVVVGGRPLTTFCKGPEKRDLKRMKPLLQKLVFNKNTGFERVWVFDPGGEILSYWSETGFLYLALRVVGVHCRSRRGITFVFDPGENENFFVANIWAQKRQTKFRQVNMMVVTKFRRLSNISLVFDHWVQRSFQEAGIDTHRLYSEGSLVI</sequence>
<proteinExistence type="predicted"/>
<keyword evidence="2" id="KW-1185">Reference proteome</keyword>
<protein>
    <submittedName>
        <fullName evidence="1">Uncharacterized protein</fullName>
    </submittedName>
</protein>
<dbReference type="EMBL" id="JBDFQZ010000003">
    <property type="protein sequence ID" value="KAK9741431.1"/>
    <property type="molecule type" value="Genomic_DNA"/>
</dbReference>
<reference evidence="1" key="1">
    <citation type="submission" date="2024-03" db="EMBL/GenBank/DDBJ databases">
        <title>WGS assembly of Saponaria officinalis var. Norfolk2.</title>
        <authorList>
            <person name="Jenkins J."/>
            <person name="Shu S."/>
            <person name="Grimwood J."/>
            <person name="Barry K."/>
            <person name="Goodstein D."/>
            <person name="Schmutz J."/>
            <person name="Leebens-Mack J."/>
            <person name="Osbourn A."/>
        </authorList>
    </citation>
    <scope>NUCLEOTIDE SEQUENCE [LARGE SCALE GENOMIC DNA]</scope>
    <source>
        <strain evidence="1">JIC</strain>
    </source>
</reference>
<dbReference type="Proteomes" id="UP001443914">
    <property type="component" value="Unassembled WGS sequence"/>
</dbReference>
<organism evidence="1 2">
    <name type="scientific">Saponaria officinalis</name>
    <name type="common">Common soapwort</name>
    <name type="synonym">Lychnis saponaria</name>
    <dbReference type="NCBI Taxonomy" id="3572"/>
    <lineage>
        <taxon>Eukaryota</taxon>
        <taxon>Viridiplantae</taxon>
        <taxon>Streptophyta</taxon>
        <taxon>Embryophyta</taxon>
        <taxon>Tracheophyta</taxon>
        <taxon>Spermatophyta</taxon>
        <taxon>Magnoliopsida</taxon>
        <taxon>eudicotyledons</taxon>
        <taxon>Gunneridae</taxon>
        <taxon>Pentapetalae</taxon>
        <taxon>Caryophyllales</taxon>
        <taxon>Caryophyllaceae</taxon>
        <taxon>Caryophylleae</taxon>
        <taxon>Saponaria</taxon>
    </lineage>
</organism>